<dbReference type="InterPro" id="IPR007921">
    <property type="entry name" value="CHAP_dom"/>
</dbReference>
<proteinExistence type="predicted"/>
<dbReference type="Gene3D" id="3.90.1720.10">
    <property type="entry name" value="endopeptidase domain like (from Nostoc punctiforme)"/>
    <property type="match status" value="1"/>
</dbReference>
<keyword evidence="4" id="KW-1185">Reference proteome</keyword>
<dbReference type="PROSITE" id="PS50911">
    <property type="entry name" value="CHAP"/>
    <property type="match status" value="1"/>
</dbReference>
<organism evidence="3 4">
    <name type="scientific">Staphylococcus hsinchuensis</name>
    <dbReference type="NCBI Taxonomy" id="3051183"/>
    <lineage>
        <taxon>Bacteria</taxon>
        <taxon>Bacillati</taxon>
        <taxon>Bacillota</taxon>
        <taxon>Bacilli</taxon>
        <taxon>Bacillales</taxon>
        <taxon>Staphylococcaceae</taxon>
        <taxon>Staphylococcus</taxon>
    </lineage>
</organism>
<sequence>MSKVISRLIIMSLVTSICIFLTHETVSAATENEAITHVDTLEGKGWDYDNAYGWQCFDLVNEQWDYLYNHGLKGAYAKQIPFANDFTGEATVYKNTPEFKAKAGDIVVFNDNYGNGAGHTAIVTNGNADGNYYKFESLDQNWYGGGATRTEVAHKVVHNYDTEMWFIRPKYN</sequence>
<dbReference type="SUPFAM" id="SSF54001">
    <property type="entry name" value="Cysteine proteinases"/>
    <property type="match status" value="1"/>
</dbReference>
<accession>A0ABZ3EAR6</accession>
<protein>
    <submittedName>
        <fullName evidence="3">CHAP domain-containing protein</fullName>
    </submittedName>
</protein>
<gene>
    <name evidence="3" type="ORF">QQM35_05605</name>
</gene>
<dbReference type="RefSeq" id="WP_251519251.1">
    <property type="nucleotide sequence ID" value="NZ_CP128355.1"/>
</dbReference>
<reference evidence="3 4" key="1">
    <citation type="journal article" date="2024" name="Pathogens">
        <title>Staphylococcus hsinchuensis sp. nov., Isolated from Soymilk.</title>
        <authorList>
            <person name="Wang Y.T."/>
            <person name="Lin Y.C."/>
            <person name="Hsieh Y.H."/>
            <person name="Lin Y.T."/>
            <person name="Hamada M."/>
            <person name="Chen C.C."/>
            <person name="Liou J.S."/>
            <person name="Lee A.Y."/>
            <person name="Zhang W.L."/>
            <person name="Chen Y.T."/>
            <person name="Huang C.H."/>
        </authorList>
    </citation>
    <scope>NUCLEOTIDE SEQUENCE [LARGE SCALE GENOMIC DNA]</scope>
    <source>
        <strain evidence="3 4">H164</strain>
    </source>
</reference>
<feature type="chain" id="PRO_5046292656" evidence="1">
    <location>
        <begin position="29"/>
        <end position="172"/>
    </location>
</feature>
<evidence type="ECO:0000313" key="4">
    <source>
        <dbReference type="Proteomes" id="UP001436297"/>
    </source>
</evidence>
<dbReference type="EMBL" id="CP128355">
    <property type="protein sequence ID" value="XAF69550.1"/>
    <property type="molecule type" value="Genomic_DNA"/>
</dbReference>
<feature type="domain" description="Peptidase C51" evidence="2">
    <location>
        <begin position="31"/>
        <end position="168"/>
    </location>
</feature>
<name>A0ABZ3EAR6_9STAP</name>
<evidence type="ECO:0000259" key="2">
    <source>
        <dbReference type="PROSITE" id="PS50911"/>
    </source>
</evidence>
<dbReference type="Proteomes" id="UP001436297">
    <property type="component" value="Chromosome"/>
</dbReference>
<dbReference type="Pfam" id="PF05257">
    <property type="entry name" value="CHAP"/>
    <property type="match status" value="1"/>
</dbReference>
<keyword evidence="1" id="KW-0732">Signal</keyword>
<feature type="signal peptide" evidence="1">
    <location>
        <begin position="1"/>
        <end position="28"/>
    </location>
</feature>
<evidence type="ECO:0000256" key="1">
    <source>
        <dbReference type="SAM" id="SignalP"/>
    </source>
</evidence>
<evidence type="ECO:0000313" key="3">
    <source>
        <dbReference type="EMBL" id="XAF69550.1"/>
    </source>
</evidence>
<dbReference type="InterPro" id="IPR038765">
    <property type="entry name" value="Papain-like_cys_pep_sf"/>
</dbReference>